<proteinExistence type="predicted"/>
<feature type="domain" description="EGF-like" evidence="2">
    <location>
        <begin position="124"/>
        <end position="162"/>
    </location>
</feature>
<name>A0A8B8FKA5_9HEMI</name>
<keyword evidence="3" id="KW-1185">Reference proteome</keyword>
<sequence>MCNRISAIDYTPINPCNPSPCGANAVCKESNGAGSCSCIPEYFGDPYLGCRPECVNNLDCAWNKACINYKCVDPCIGACGLNAECKVSHHAPTCYCWQGYTGNALLSCHKIEFDPTCQVDLVITKHPCMKSPCGQYSQCRVVNGHAVCSCLAGYFGNPPNCHPECITSSDCPQDKSCVNQICSDPCPGTCGYNAQCRVVNHSPICSCYPGYYGDPFVRCAIIEKPLLPEQDRHPQNPCVPSPCGPNSICHPKDYTPICSCSPNYIGRPPFCRPECTINAECNGHLACVNERCIDPCPGSCGINAFCKVISHNPVCKCDDGYNGDPFIACTPTPIIPPPPADVPSDPCNPSPCGANAICKERNNAGSCSCIPEYTGDPYTGCRPECVLNSECPRDKSCINNKCRDPCPGMCGLYAECRVINHSPSCACLPGYTGNALSACQLLPIASPDLPPKNPCIPSPCGPYSQCRAINNHAVCSCQTNYIGTPPACRPECMVSSECSQDKACVNQKCVDPCPGTCGLNARCQVVNHNPICSCSAGYTGDPFVRCLQEKPIYDEPIIPTNPCVPSPCGPNSLCRDRNGTPTCSCLPNYTGRPPNCRPECTINAECPGNLACVNEKCRDPCPGSCGIYATCNTVKHVPQCVCQNGYTGDPFSGCSLIQQIPTEGPKMPCNPSPCGANAICKERNGAGSCSCLPEYFGDPYTGCRPECVTNSDCDRSKSCMNNKCRDPCPGVCGLNAECRVINHSPSCYCPVGFTGDPTLSCYIQPALDPEPPKNPCIPSPCGPYSQCRAVNNHAVCSCQTNYIGTPPACRPECMVSSECPQDKACVKQKCIDPCPGTCGVNGRCQVVNHNPICSCPPGYNGDPFVRCLKEQPPQLDVPVNPCVPSPCGPNSVCREIGNTPACSCLENYIGRPPNCRPECTINAECPGNLACLKERCKDPCPGSCGIYATCVTINHSPQCNCEQGYTGDPFAGCSIIQQVVPTEGPKMPCNPSPCGANAMCKERNGAGSCICLSEYFGDPYTGCRPECVTNSDCDRSKACVNNKCRDPCPGTCGLNAECSVINHAPSCTCLPGYTGNPITACHMPPPPMDEIPQNPCEPSPCGPYSICRTVNGHAVCSCQTNYIGTPPGCRPECVVSSECPQNRACINQKCADPCIGICGIGARCQVINHNPICSCPSGLIGDPFVQCKSEPRPTQAPPSGNPCVPSPCGPNSICREVGSTPACSCQSNYIGRPPNCRPECSINAECPGNLACLNERCKDPCPGSCGVHATCVTRNHRPQCSCETGYTGDPFAGCYIVQQIAPTEGPRDPCNPSPCGANAICREKNGAGSCVCLPEYFGDPYTGCRPECVTNADCDRTKACANNKCKDPCPGTCGLNAECKVLNHAPSCSCLYGYTGDPLSACHVIPITEATPVDPCVPSPCGPNSQCRELNDHAVCSCLSDFIGTPPSCRPECVVSSECSQNKACVNQKCIDPCIGTCGLNTRCQVVNHNPICSCSPGFTGDPFASCNKIQ</sequence>
<dbReference type="RefSeq" id="XP_025411098.1">
    <property type="nucleotide sequence ID" value="XM_025555313.1"/>
</dbReference>
<reference evidence="4" key="1">
    <citation type="submission" date="2025-08" db="UniProtKB">
        <authorList>
            <consortium name="RefSeq"/>
        </authorList>
    </citation>
    <scope>IDENTIFICATION</scope>
    <source>
        <tissue evidence="4">Whole body</tissue>
    </source>
</reference>
<feature type="domain" description="EGF-like" evidence="2">
    <location>
        <begin position="1045"/>
        <end position="1082"/>
    </location>
</feature>
<gene>
    <name evidence="4" type="primary">LOC112684018</name>
</gene>
<keyword evidence="1" id="KW-1015">Disulfide bond</keyword>
<dbReference type="PANTHER" id="PTHR22963:SF39">
    <property type="entry name" value="DUMPY"/>
    <property type="match status" value="1"/>
</dbReference>
<dbReference type="SUPFAM" id="SSF57184">
    <property type="entry name" value="Growth factor receptor domain"/>
    <property type="match status" value="1"/>
</dbReference>
<keyword evidence="1" id="KW-0245">EGF-like domain</keyword>
<feature type="disulfide bond" evidence="1">
    <location>
        <begin position="513"/>
        <end position="523"/>
    </location>
</feature>
<dbReference type="OrthoDB" id="6613134at2759"/>
<feature type="domain" description="EGF-like" evidence="2">
    <location>
        <begin position="1199"/>
        <end position="1237"/>
    </location>
</feature>
<organism evidence="3 4">
    <name type="scientific">Sipha flava</name>
    <name type="common">yellow sugarcane aphid</name>
    <dbReference type="NCBI Taxonomy" id="143950"/>
    <lineage>
        <taxon>Eukaryota</taxon>
        <taxon>Metazoa</taxon>
        <taxon>Ecdysozoa</taxon>
        <taxon>Arthropoda</taxon>
        <taxon>Hexapoda</taxon>
        <taxon>Insecta</taxon>
        <taxon>Pterygota</taxon>
        <taxon>Neoptera</taxon>
        <taxon>Paraneoptera</taxon>
        <taxon>Hemiptera</taxon>
        <taxon>Sternorrhyncha</taxon>
        <taxon>Aphidomorpha</taxon>
        <taxon>Aphidoidea</taxon>
        <taxon>Aphididae</taxon>
        <taxon>Sipha</taxon>
    </lineage>
</organism>
<dbReference type="SMART" id="SM00181">
    <property type="entry name" value="EGF"/>
    <property type="match status" value="28"/>
</dbReference>
<feature type="domain" description="EGF-like" evidence="2">
    <location>
        <begin position="403"/>
        <end position="440"/>
    </location>
</feature>
<feature type="domain" description="EGF-like" evidence="2">
    <location>
        <begin position="1412"/>
        <end position="1450"/>
    </location>
</feature>
<evidence type="ECO:0000313" key="4">
    <source>
        <dbReference type="RefSeq" id="XP_025411098.1"/>
    </source>
</evidence>
<dbReference type="Pfam" id="PF21164">
    <property type="entry name" value="Dumpy_DPY"/>
    <property type="match status" value="14"/>
</dbReference>
<comment type="caution">
    <text evidence="1">Lacks conserved residue(s) required for the propagation of feature annotation.</text>
</comment>
<accession>A0A8B8FKA5</accession>
<evidence type="ECO:0000313" key="3">
    <source>
        <dbReference type="Proteomes" id="UP000694846"/>
    </source>
</evidence>
<feature type="domain" description="EGF-like" evidence="2">
    <location>
        <begin position="831"/>
        <end position="868"/>
    </location>
</feature>
<dbReference type="Proteomes" id="UP000694846">
    <property type="component" value="Unplaced"/>
</dbReference>
<dbReference type="InterPro" id="IPR000742">
    <property type="entry name" value="EGF"/>
</dbReference>
<feature type="domain" description="EGF-like" evidence="2">
    <location>
        <begin position="451"/>
        <end position="489"/>
    </location>
</feature>
<feature type="disulfide bond" evidence="1">
    <location>
        <begin position="834"/>
        <end position="844"/>
    </location>
</feature>
<dbReference type="GeneID" id="112684018"/>
<feature type="domain" description="EGF-like" evidence="2">
    <location>
        <begin position="510"/>
        <end position="547"/>
    </location>
</feature>
<feature type="domain" description="EGF-like" evidence="2">
    <location>
        <begin position="1258"/>
        <end position="1292"/>
    </location>
</feature>
<feature type="domain" description="EGF-like" evidence="2">
    <location>
        <begin position="772"/>
        <end position="810"/>
    </location>
</feature>
<dbReference type="InterPro" id="IPR048407">
    <property type="entry name" value="Dumpy_DPY"/>
</dbReference>
<feature type="domain" description="EGF-like" evidence="2">
    <location>
        <begin position="665"/>
        <end position="704"/>
    </location>
</feature>
<dbReference type="PROSITE" id="PS01186">
    <property type="entry name" value="EGF_2"/>
    <property type="match status" value="13"/>
</dbReference>
<feature type="non-terminal residue" evidence="4">
    <location>
        <position position="1511"/>
    </location>
</feature>
<feature type="domain" description="EGF-like" evidence="2">
    <location>
        <begin position="878"/>
        <end position="916"/>
    </location>
</feature>
<feature type="domain" description="EGF-like" evidence="2">
    <location>
        <begin position="1306"/>
        <end position="1345"/>
    </location>
</feature>
<protein>
    <submittedName>
        <fullName evidence="4">Neurogenic locus notch homolog protein 3-like</fullName>
    </submittedName>
</protein>
<feature type="domain" description="EGF-like" evidence="2">
    <location>
        <begin position="183"/>
        <end position="220"/>
    </location>
</feature>
<feature type="domain" description="EGF-like" evidence="2">
    <location>
        <begin position="234"/>
        <end position="272"/>
    </location>
</feature>
<feature type="disulfide bond" evidence="1">
    <location>
        <begin position="940"/>
        <end position="950"/>
    </location>
</feature>
<feature type="domain" description="EGF-like" evidence="2">
    <location>
        <begin position="559"/>
        <end position="597"/>
    </location>
</feature>
<dbReference type="SUPFAM" id="SSF90148">
    <property type="entry name" value="DPY module"/>
    <property type="match status" value="13"/>
</dbReference>
<feature type="disulfide bond" evidence="1">
    <location>
        <begin position="186"/>
        <end position="196"/>
    </location>
</feature>
<feature type="disulfide bond" evidence="1">
    <location>
        <begin position="1048"/>
        <end position="1058"/>
    </location>
</feature>
<feature type="disulfide bond" evidence="1">
    <location>
        <begin position="406"/>
        <end position="416"/>
    </location>
</feature>
<feature type="domain" description="EGF-like" evidence="2">
    <location>
        <begin position="343"/>
        <end position="382"/>
    </location>
</feature>
<dbReference type="PANTHER" id="PTHR22963">
    <property type="entry name" value="ENDOGLIN-RELATED"/>
    <property type="match status" value="1"/>
</dbReference>
<evidence type="ECO:0000259" key="2">
    <source>
        <dbReference type="PROSITE" id="PS50026"/>
    </source>
</evidence>
<dbReference type="InterPro" id="IPR009030">
    <property type="entry name" value="Growth_fac_rcpt_cys_sf"/>
</dbReference>
<feature type="domain" description="EGF-like" evidence="2">
    <location>
        <begin position="1092"/>
        <end position="1130"/>
    </location>
</feature>
<dbReference type="PROSITE" id="PS50026">
    <property type="entry name" value="EGF_3"/>
    <property type="match status" value="20"/>
</dbReference>
<evidence type="ECO:0000256" key="1">
    <source>
        <dbReference type="PROSITE-ProRule" id="PRU00076"/>
    </source>
</evidence>
<feature type="disulfide bond" evidence="1">
    <location>
        <begin position="1261"/>
        <end position="1271"/>
    </location>
</feature>
<feature type="domain" description="EGF-like" evidence="2">
    <location>
        <begin position="12"/>
        <end position="51"/>
    </location>
</feature>
<feature type="domain" description="EGF-like" evidence="2">
    <location>
        <begin position="937"/>
        <end position="974"/>
    </location>
</feature>